<feature type="compositionally biased region" description="Pro residues" evidence="1">
    <location>
        <begin position="562"/>
        <end position="578"/>
    </location>
</feature>
<proteinExistence type="predicted"/>
<protein>
    <recommendedName>
        <fullName evidence="2">Fungal lipase-type domain-containing protein</fullName>
    </recommendedName>
</protein>
<evidence type="ECO:0000313" key="3">
    <source>
        <dbReference type="EMBL" id="QHU09182.1"/>
    </source>
</evidence>
<evidence type="ECO:0000256" key="1">
    <source>
        <dbReference type="SAM" id="MobiDB-lite"/>
    </source>
</evidence>
<name>A0A6C0JTW1_9ZZZZ</name>
<dbReference type="InterPro" id="IPR002921">
    <property type="entry name" value="Fungal_lipase-type"/>
</dbReference>
<accession>A0A6C0JTW1</accession>
<evidence type="ECO:0000259" key="2">
    <source>
        <dbReference type="Pfam" id="PF01764"/>
    </source>
</evidence>
<feature type="compositionally biased region" description="Basic and acidic residues" evidence="1">
    <location>
        <begin position="480"/>
        <end position="495"/>
    </location>
</feature>
<dbReference type="InterPro" id="IPR029058">
    <property type="entry name" value="AB_hydrolase_fold"/>
</dbReference>
<sequence length="625" mass="67592">MSSSVDTIGSACFLDFMCAIFSRIAYTEDPLPIYLVSGVFRILPKELIISLSEITSITDLKDDTALLQKADALYPNHTIPIRTSNKIRYVDFMPYVPSINELIENTDKSKYYEKETDPNIKIISIADSNYGDTLVICTKYVPFVWLAFRGTYSTKTAQSYIQLSSLIPAEIDEGTKLLKGIAKIEYEIIHTLFAAMKVLVKNFLPSKSVIPVITGHSLGGGLATIFGNEYCNLVAKYGESFVAPLDSTPVCISFGSPRVLSKGTSERLCQHIVSDRILFHRFSNDADPVTSLPPPGIGFYHPCSSSKDKAKGYRPLISRDCKSPMTLTPFPKVNLNKPINCRTTESSLSGRVFGVGPSPLHHVSYLYVSFIQAADVVHLLAKSAFTITTTEIGRVKITKPQVNITQGDSEMRIVQMTGNGNTGNFTVGFVDLVTLRKTRGPLKEDSVMHETLFSKLLNDTKFKQEVSFDAKGIPVSFPKSIKDDSLIDSDPDYRNELNNTGDNSFVDASPADAPPVDAPPVDASPVDASPVDASPVDASPVDAPPVDASPVDASPVDASPVDAPPVDAPPVDAPPVDAPPVDASPADAPPVDAPPVDAPDNAPTDAGVGGRCKKKFTKKKIHKRK</sequence>
<feature type="region of interest" description="Disordered" evidence="1">
    <location>
        <begin position="479"/>
        <end position="625"/>
    </location>
</feature>
<feature type="compositionally biased region" description="Pro residues" evidence="1">
    <location>
        <begin position="587"/>
        <end position="597"/>
    </location>
</feature>
<reference evidence="3" key="1">
    <citation type="journal article" date="2020" name="Nature">
        <title>Giant virus diversity and host interactions through global metagenomics.</title>
        <authorList>
            <person name="Schulz F."/>
            <person name="Roux S."/>
            <person name="Paez-Espino D."/>
            <person name="Jungbluth S."/>
            <person name="Walsh D.A."/>
            <person name="Denef V.J."/>
            <person name="McMahon K.D."/>
            <person name="Konstantinidis K.T."/>
            <person name="Eloe-Fadrosh E.A."/>
            <person name="Kyrpides N.C."/>
            <person name="Woyke T."/>
        </authorList>
    </citation>
    <scope>NUCLEOTIDE SEQUENCE</scope>
    <source>
        <strain evidence="3">GVMAG-S-1074260-58</strain>
    </source>
</reference>
<organism evidence="3">
    <name type="scientific">viral metagenome</name>
    <dbReference type="NCBI Taxonomy" id="1070528"/>
    <lineage>
        <taxon>unclassified sequences</taxon>
        <taxon>metagenomes</taxon>
        <taxon>organismal metagenomes</taxon>
    </lineage>
</organism>
<feature type="domain" description="Fungal lipase-type" evidence="2">
    <location>
        <begin position="146"/>
        <end position="294"/>
    </location>
</feature>
<dbReference type="SUPFAM" id="SSF53474">
    <property type="entry name" value="alpha/beta-Hydrolases"/>
    <property type="match status" value="1"/>
</dbReference>
<dbReference type="AlphaFoldDB" id="A0A6C0JTW1"/>
<feature type="compositionally biased region" description="Low complexity" evidence="1">
    <location>
        <begin position="519"/>
        <end position="561"/>
    </location>
</feature>
<feature type="compositionally biased region" description="Basic residues" evidence="1">
    <location>
        <begin position="611"/>
        <end position="625"/>
    </location>
</feature>
<dbReference type="Gene3D" id="3.40.50.1820">
    <property type="entry name" value="alpha/beta hydrolase"/>
    <property type="match status" value="1"/>
</dbReference>
<dbReference type="Pfam" id="PF01764">
    <property type="entry name" value="Lipase_3"/>
    <property type="match status" value="1"/>
</dbReference>
<dbReference type="GO" id="GO:0006629">
    <property type="term" value="P:lipid metabolic process"/>
    <property type="evidence" value="ECO:0007669"/>
    <property type="project" value="InterPro"/>
</dbReference>
<dbReference type="CDD" id="cd00519">
    <property type="entry name" value="Lipase_3"/>
    <property type="match status" value="1"/>
</dbReference>
<dbReference type="EMBL" id="MN740705">
    <property type="protein sequence ID" value="QHU09182.1"/>
    <property type="molecule type" value="Genomic_DNA"/>
</dbReference>